<gene>
    <name evidence="1" type="ORF">CDEST_02362</name>
</gene>
<reference evidence="2" key="1">
    <citation type="journal article" date="2023" name="bioRxiv">
        <title>Complete genome of the Medicago anthracnose fungus, Colletotrichum destructivum, reveals a mini-chromosome-like region within a core chromosome.</title>
        <authorList>
            <person name="Lapalu N."/>
            <person name="Simon A."/>
            <person name="Lu A."/>
            <person name="Plaumann P.-L."/>
            <person name="Amselem J."/>
            <person name="Pigne S."/>
            <person name="Auger A."/>
            <person name="Koch C."/>
            <person name="Dallery J.-F."/>
            <person name="O'Connell R.J."/>
        </authorList>
    </citation>
    <scope>NUCLEOTIDE SEQUENCE [LARGE SCALE GENOMIC DNA]</scope>
    <source>
        <strain evidence="2">CBS 520.97</strain>
    </source>
</reference>
<dbReference type="RefSeq" id="XP_062774572.1">
    <property type="nucleotide sequence ID" value="XM_062918521.1"/>
</dbReference>
<dbReference type="InterPro" id="IPR029052">
    <property type="entry name" value="Metallo-depent_PP-like"/>
</dbReference>
<dbReference type="Proteomes" id="UP001322277">
    <property type="component" value="Chromosome 2"/>
</dbReference>
<name>A0AAX4I2Y2_9PEZI</name>
<evidence type="ECO:0000313" key="2">
    <source>
        <dbReference type="Proteomes" id="UP001322277"/>
    </source>
</evidence>
<dbReference type="SUPFAM" id="SSF56300">
    <property type="entry name" value="Metallo-dependent phosphatases"/>
    <property type="match status" value="1"/>
</dbReference>
<dbReference type="KEGG" id="cdet:87938865"/>
<keyword evidence="2" id="KW-1185">Reference proteome</keyword>
<protein>
    <submittedName>
        <fullName evidence="1">Metallo-dependent phosphatase</fullName>
    </submittedName>
</protein>
<proteinExistence type="predicted"/>
<organism evidence="1 2">
    <name type="scientific">Colletotrichum destructivum</name>
    <dbReference type="NCBI Taxonomy" id="34406"/>
    <lineage>
        <taxon>Eukaryota</taxon>
        <taxon>Fungi</taxon>
        <taxon>Dikarya</taxon>
        <taxon>Ascomycota</taxon>
        <taxon>Pezizomycotina</taxon>
        <taxon>Sordariomycetes</taxon>
        <taxon>Hypocreomycetidae</taxon>
        <taxon>Glomerellales</taxon>
        <taxon>Glomerellaceae</taxon>
        <taxon>Colletotrichum</taxon>
        <taxon>Colletotrichum destructivum species complex</taxon>
    </lineage>
</organism>
<dbReference type="EMBL" id="CP137306">
    <property type="protein sequence ID" value="WQF77348.1"/>
    <property type="molecule type" value="Genomic_DNA"/>
</dbReference>
<dbReference type="AlphaFoldDB" id="A0AAX4I2Y2"/>
<dbReference type="GeneID" id="87938865"/>
<sequence length="89" mass="10208">MSFIKRVLDAETPETVFLTGNQIYHNIADSESAPLKLFTPFVRRSIFFTAVLSNHEDNGGHTLSHMKSKLIYGALYLKTRAHERHNVYN</sequence>
<accession>A0AAX4I2Y2</accession>
<evidence type="ECO:0000313" key="1">
    <source>
        <dbReference type="EMBL" id="WQF77348.1"/>
    </source>
</evidence>